<feature type="domain" description="Prepilin type IV endopeptidase peptidase" evidence="3">
    <location>
        <begin position="74"/>
        <end position="180"/>
    </location>
</feature>
<organism evidence="4 5">
    <name type="scientific">Amycolatopsis taiwanensis</name>
    <dbReference type="NCBI Taxonomy" id="342230"/>
    <lineage>
        <taxon>Bacteria</taxon>
        <taxon>Bacillati</taxon>
        <taxon>Actinomycetota</taxon>
        <taxon>Actinomycetes</taxon>
        <taxon>Pseudonocardiales</taxon>
        <taxon>Pseudonocardiaceae</taxon>
        <taxon>Amycolatopsis</taxon>
    </lineage>
</organism>
<feature type="transmembrane region" description="Helical" evidence="2">
    <location>
        <begin position="193"/>
        <end position="213"/>
    </location>
</feature>
<dbReference type="EMBL" id="BSTI01000013">
    <property type="protein sequence ID" value="GLY68755.1"/>
    <property type="molecule type" value="Genomic_DNA"/>
</dbReference>
<feature type="transmembrane region" description="Helical" evidence="2">
    <location>
        <begin position="92"/>
        <end position="113"/>
    </location>
</feature>
<sequence length="215" mass="21857">MQNTAAVWWTAGAAAAGLVLGAVASGLTRRFLGRERNLAGSWWFGAVQTGAVLGLLGWRIGARGELAVYGLVAVAAVPLVVIDWCEHRLPRALVWPQLVSTLAGFAVLCLTRHDPTPGLRALAALSAATGLFLVLAVVTAGGIGAGDVNAAAVIGLVTGWYSWTHVAGALLTASVLALVLIAVPAAHRQDDKGATVVPFGPCLLTGALIMVLAGG</sequence>
<gene>
    <name evidence="4" type="ORF">Atai01_53740</name>
</gene>
<proteinExistence type="inferred from homology"/>
<feature type="transmembrane region" description="Helical" evidence="2">
    <location>
        <begin position="39"/>
        <end position="60"/>
    </location>
</feature>
<protein>
    <recommendedName>
        <fullName evidence="3">Prepilin type IV endopeptidase peptidase domain-containing protein</fullName>
    </recommendedName>
</protein>
<dbReference type="PANTHER" id="PTHR30487">
    <property type="entry name" value="TYPE 4 PREPILIN-LIKE PROTEINS LEADER PEPTIDE-PROCESSING ENZYME"/>
    <property type="match status" value="1"/>
</dbReference>
<dbReference type="AlphaFoldDB" id="A0A9W6R7A5"/>
<name>A0A9W6R7A5_9PSEU</name>
<feature type="transmembrane region" description="Helical" evidence="2">
    <location>
        <begin position="119"/>
        <end position="138"/>
    </location>
</feature>
<comment type="similarity">
    <text evidence="1">Belongs to the peptidase A24 family.</text>
</comment>
<keyword evidence="5" id="KW-1185">Reference proteome</keyword>
<keyword evidence="2" id="KW-0812">Transmembrane</keyword>
<dbReference type="GO" id="GO:0005886">
    <property type="term" value="C:plasma membrane"/>
    <property type="evidence" value="ECO:0007669"/>
    <property type="project" value="TreeGrafter"/>
</dbReference>
<keyword evidence="2" id="KW-0472">Membrane</keyword>
<feature type="transmembrane region" description="Helical" evidence="2">
    <location>
        <begin position="6"/>
        <end position="27"/>
    </location>
</feature>
<feature type="transmembrane region" description="Helical" evidence="2">
    <location>
        <begin position="169"/>
        <end position="186"/>
    </location>
</feature>
<evidence type="ECO:0000256" key="2">
    <source>
        <dbReference type="SAM" id="Phobius"/>
    </source>
</evidence>
<dbReference type="Gene3D" id="1.20.120.1220">
    <property type="match status" value="1"/>
</dbReference>
<dbReference type="Pfam" id="PF01478">
    <property type="entry name" value="Peptidase_A24"/>
    <property type="match status" value="1"/>
</dbReference>
<evidence type="ECO:0000313" key="4">
    <source>
        <dbReference type="EMBL" id="GLY68755.1"/>
    </source>
</evidence>
<dbReference type="GO" id="GO:0006465">
    <property type="term" value="P:signal peptide processing"/>
    <property type="evidence" value="ECO:0007669"/>
    <property type="project" value="TreeGrafter"/>
</dbReference>
<evidence type="ECO:0000259" key="3">
    <source>
        <dbReference type="Pfam" id="PF01478"/>
    </source>
</evidence>
<dbReference type="GO" id="GO:0004190">
    <property type="term" value="F:aspartic-type endopeptidase activity"/>
    <property type="evidence" value="ECO:0007669"/>
    <property type="project" value="InterPro"/>
</dbReference>
<evidence type="ECO:0000313" key="5">
    <source>
        <dbReference type="Proteomes" id="UP001165136"/>
    </source>
</evidence>
<feature type="transmembrane region" description="Helical" evidence="2">
    <location>
        <begin position="66"/>
        <end position="85"/>
    </location>
</feature>
<keyword evidence="2" id="KW-1133">Transmembrane helix</keyword>
<dbReference type="InterPro" id="IPR000045">
    <property type="entry name" value="Prepilin_IV_endopep_pep"/>
</dbReference>
<evidence type="ECO:0000256" key="1">
    <source>
        <dbReference type="ARBA" id="ARBA00005801"/>
    </source>
</evidence>
<dbReference type="PANTHER" id="PTHR30487:SF0">
    <property type="entry name" value="PREPILIN LEADER PEPTIDASE_N-METHYLTRANSFERASE-RELATED"/>
    <property type="match status" value="1"/>
</dbReference>
<dbReference type="InterPro" id="IPR050882">
    <property type="entry name" value="Prepilin_peptidase/N-MTase"/>
</dbReference>
<reference evidence="4" key="1">
    <citation type="submission" date="2023-03" db="EMBL/GenBank/DDBJ databases">
        <title>Amycolatopsis taiwanensis NBRC 103393.</title>
        <authorList>
            <person name="Ichikawa N."/>
            <person name="Sato H."/>
            <person name="Tonouchi N."/>
        </authorList>
    </citation>
    <scope>NUCLEOTIDE SEQUENCE</scope>
    <source>
        <strain evidence="4">NBRC 103393</strain>
    </source>
</reference>
<comment type="caution">
    <text evidence="4">The sequence shown here is derived from an EMBL/GenBank/DDBJ whole genome shotgun (WGS) entry which is preliminary data.</text>
</comment>
<accession>A0A9W6R7A5</accession>
<dbReference type="Proteomes" id="UP001165136">
    <property type="component" value="Unassembled WGS sequence"/>
</dbReference>
<dbReference type="RefSeq" id="WP_285488584.1">
    <property type="nucleotide sequence ID" value="NZ_BSTI01000013.1"/>
</dbReference>